<sequence>MKMKRGKHLISHLTVCLTNCVEKFSIELFSHLTVCLTNCVEKFSVDDLHLSETSSPQTQKK</sequence>
<name>A0A8C1M3D5_CYPCA</name>
<dbReference type="Proteomes" id="UP000694427">
    <property type="component" value="Unplaced"/>
</dbReference>
<keyword evidence="2" id="KW-1185">Reference proteome</keyword>
<organism evidence="1 2">
    <name type="scientific">Cyprinus carpio</name>
    <name type="common">Common carp</name>
    <dbReference type="NCBI Taxonomy" id="7962"/>
    <lineage>
        <taxon>Eukaryota</taxon>
        <taxon>Metazoa</taxon>
        <taxon>Chordata</taxon>
        <taxon>Craniata</taxon>
        <taxon>Vertebrata</taxon>
        <taxon>Euteleostomi</taxon>
        <taxon>Actinopterygii</taxon>
        <taxon>Neopterygii</taxon>
        <taxon>Teleostei</taxon>
        <taxon>Ostariophysi</taxon>
        <taxon>Cypriniformes</taxon>
        <taxon>Cyprinidae</taxon>
        <taxon>Cyprininae</taxon>
        <taxon>Cyprinus</taxon>
    </lineage>
</organism>
<dbReference type="InterPro" id="IPR035427">
    <property type="entry name" value="Tim10-like_dom_sf"/>
</dbReference>
<evidence type="ECO:0000313" key="2">
    <source>
        <dbReference type="Proteomes" id="UP000694427"/>
    </source>
</evidence>
<dbReference type="Ensembl" id="ENSCCRT00010078028.1">
    <property type="protein sequence ID" value="ENSCCRP00010070592.1"/>
    <property type="gene ID" value="ENSCCRG00010030623.1"/>
</dbReference>
<accession>A0A8C1M3D5</accession>
<evidence type="ECO:0000313" key="1">
    <source>
        <dbReference type="Ensembl" id="ENSCCRP00010070592.1"/>
    </source>
</evidence>
<evidence type="ECO:0008006" key="3">
    <source>
        <dbReference type="Google" id="ProtNLM"/>
    </source>
</evidence>
<protein>
    <recommendedName>
        <fullName evidence="3">Mitochondrial import inner membrane translocase subunit</fullName>
    </recommendedName>
</protein>
<dbReference type="AlphaFoldDB" id="A0A8C1M3D5"/>
<reference evidence="1" key="1">
    <citation type="submission" date="2025-08" db="UniProtKB">
        <authorList>
            <consortium name="Ensembl"/>
        </authorList>
    </citation>
    <scope>IDENTIFICATION</scope>
</reference>
<dbReference type="SUPFAM" id="SSF144122">
    <property type="entry name" value="Tim10-like"/>
    <property type="match status" value="1"/>
</dbReference>
<proteinExistence type="predicted"/>
<reference evidence="1" key="2">
    <citation type="submission" date="2025-09" db="UniProtKB">
        <authorList>
            <consortium name="Ensembl"/>
        </authorList>
    </citation>
    <scope>IDENTIFICATION</scope>
</reference>